<comment type="caution">
    <text evidence="1">The sequence shown here is derived from an EMBL/GenBank/DDBJ whole genome shotgun (WGS) entry which is preliminary data.</text>
</comment>
<keyword evidence="2" id="KW-1185">Reference proteome</keyword>
<name>A0ABS8F187_9FIRM</name>
<dbReference type="RefSeq" id="WP_227720890.1">
    <property type="nucleotide sequence ID" value="NZ_JAJEQD010000004.1"/>
</dbReference>
<dbReference type="Proteomes" id="UP001198241">
    <property type="component" value="Unassembled WGS sequence"/>
</dbReference>
<organism evidence="1 2">
    <name type="scientific">Veillonella fallax</name>
    <dbReference type="NCBI Taxonomy" id="2881272"/>
    <lineage>
        <taxon>Bacteria</taxon>
        <taxon>Bacillati</taxon>
        <taxon>Bacillota</taxon>
        <taxon>Negativicutes</taxon>
        <taxon>Veillonellales</taxon>
        <taxon>Veillonellaceae</taxon>
        <taxon>Veillonella</taxon>
    </lineage>
</organism>
<evidence type="ECO:0000313" key="2">
    <source>
        <dbReference type="Proteomes" id="UP001198241"/>
    </source>
</evidence>
<reference evidence="1 2" key="1">
    <citation type="submission" date="2021-10" db="EMBL/GenBank/DDBJ databases">
        <title>Anaerobic single-cell dispensing facilitates the cultivation of human gut bacteria.</title>
        <authorList>
            <person name="Afrizal A."/>
        </authorList>
    </citation>
    <scope>NUCLEOTIDE SEQUENCE [LARGE SCALE GENOMIC DNA]</scope>
    <source>
        <strain evidence="1 2">CLA-AA-H247</strain>
    </source>
</reference>
<sequence>MLLTNYIDDYNIKYINIKLKGMNPVEYRTHSQRAA</sequence>
<evidence type="ECO:0000313" key="1">
    <source>
        <dbReference type="EMBL" id="MCC2156129.1"/>
    </source>
</evidence>
<proteinExistence type="predicted"/>
<dbReference type="EMBL" id="JAJEQD010000004">
    <property type="protein sequence ID" value="MCC2156129.1"/>
    <property type="molecule type" value="Genomic_DNA"/>
</dbReference>
<accession>A0ABS8F187</accession>
<protein>
    <submittedName>
        <fullName evidence="1">Integrase core domain-containing protein</fullName>
    </submittedName>
</protein>
<gene>
    <name evidence="1" type="ORF">LKD20_03080</name>
</gene>